<sequence length="72" mass="8071">MFAANDLKNEKQTGNCGWSRSVELVVSADGDDEDCCRRKLEFVMGSRSACLSWENVTTQLFIRVYHLALAIA</sequence>
<evidence type="ECO:0000313" key="2">
    <source>
        <dbReference type="Proteomes" id="UP001202328"/>
    </source>
</evidence>
<dbReference type="AlphaFoldDB" id="A0AAD4T079"/>
<keyword evidence="2" id="KW-1185">Reference proteome</keyword>
<evidence type="ECO:0000313" key="1">
    <source>
        <dbReference type="EMBL" id="KAI3932690.1"/>
    </source>
</evidence>
<comment type="caution">
    <text evidence="1">The sequence shown here is derived from an EMBL/GenBank/DDBJ whole genome shotgun (WGS) entry which is preliminary data.</text>
</comment>
<name>A0AAD4T079_9MAGN</name>
<accession>A0AAD4T079</accession>
<organism evidence="1 2">
    <name type="scientific">Papaver atlanticum</name>
    <dbReference type="NCBI Taxonomy" id="357466"/>
    <lineage>
        <taxon>Eukaryota</taxon>
        <taxon>Viridiplantae</taxon>
        <taxon>Streptophyta</taxon>
        <taxon>Embryophyta</taxon>
        <taxon>Tracheophyta</taxon>
        <taxon>Spermatophyta</taxon>
        <taxon>Magnoliopsida</taxon>
        <taxon>Ranunculales</taxon>
        <taxon>Papaveraceae</taxon>
        <taxon>Papaveroideae</taxon>
        <taxon>Papaver</taxon>
    </lineage>
</organism>
<proteinExistence type="predicted"/>
<dbReference type="EMBL" id="JAJJMB010006998">
    <property type="protein sequence ID" value="KAI3932690.1"/>
    <property type="molecule type" value="Genomic_DNA"/>
</dbReference>
<dbReference type="Proteomes" id="UP001202328">
    <property type="component" value="Unassembled WGS sequence"/>
</dbReference>
<reference evidence="1" key="1">
    <citation type="submission" date="2022-04" db="EMBL/GenBank/DDBJ databases">
        <title>A functionally conserved STORR gene fusion in Papaver species that diverged 16.8 million years ago.</title>
        <authorList>
            <person name="Catania T."/>
        </authorList>
    </citation>
    <scope>NUCLEOTIDE SEQUENCE</scope>
    <source>
        <strain evidence="1">S-188037</strain>
    </source>
</reference>
<gene>
    <name evidence="1" type="ORF">MKW98_012661</name>
</gene>
<protein>
    <submittedName>
        <fullName evidence="1">Uncharacterized protein</fullName>
    </submittedName>
</protein>